<dbReference type="Pfam" id="PF13517">
    <property type="entry name" value="FG-GAP_3"/>
    <property type="match status" value="11"/>
</dbReference>
<dbReference type="SUPFAM" id="SSF69318">
    <property type="entry name" value="Integrin alpha N-terminal domain"/>
    <property type="match status" value="6"/>
</dbReference>
<protein>
    <submittedName>
        <fullName evidence="3">FG-GAP-like repeat-containing protein</fullName>
    </submittedName>
</protein>
<dbReference type="InterPro" id="IPR032812">
    <property type="entry name" value="SbsA_Ig"/>
</dbReference>
<dbReference type="SMART" id="SM00429">
    <property type="entry name" value="IPT"/>
    <property type="match status" value="4"/>
</dbReference>
<feature type="domain" description="IPT/TIG" evidence="2">
    <location>
        <begin position="492"/>
        <end position="570"/>
    </location>
</feature>
<reference evidence="3 4" key="1">
    <citation type="submission" date="2022-04" db="EMBL/GenBank/DDBJ databases">
        <title>Hymenobacter sp. isolated from the air.</title>
        <authorList>
            <person name="Won M."/>
            <person name="Lee C.-M."/>
            <person name="Woen H.-Y."/>
            <person name="Kwon S.-W."/>
        </authorList>
    </citation>
    <scope>NUCLEOTIDE SEQUENCE [LARGE SCALE GENOMIC DNA]</scope>
    <source>
        <strain evidence="4">5413 J-13</strain>
    </source>
</reference>
<dbReference type="Pfam" id="PF01833">
    <property type="entry name" value="TIG"/>
    <property type="match status" value="3"/>
</dbReference>
<accession>A0A8T9SZ40</accession>
<dbReference type="InterPro" id="IPR013517">
    <property type="entry name" value="FG-GAP"/>
</dbReference>
<proteinExistence type="predicted"/>
<dbReference type="RefSeq" id="WP_245093081.1">
    <property type="nucleotide sequence ID" value="NZ_CP095053.1"/>
</dbReference>
<sequence length="2328" mass="241885">MKKVIYSFYNFLIISIFIVAPLSAVGQTPKLVNTQPTRHSTNAPRAGAITLLFNQPIAAISANSLRVYGNQLRGLRPGTLSGGNSSTLIFTPTQHFAPGERVSVSLPATLINTAGVGIQRHVYEFTAATAGTGRGFFLDTTEVAATNSRDQLLGDLDNDGDLDLLTSAGLYGMFSYLNDGRGHFRAHYNSVVGSTPSGATLADIDQDGYLDLLAGDADNATVAIGLSDSAGGFGFVKQLVVVGNHPVSVAAGDVDGDGDMDFVSANYADNTITVGYNGGTALLFRIARTATFRVGQQPTAVQLADVDNDGDLDVLTSDSGSNTVSIRINSGAGTFSGTTSIAVGAAPADLRLADLDSDGDLDLVTVNAADGTVSVRLNNGLGGYSQTATLLLPLGSTPNSLQTGDVDADGDLDLVVAQGRGGQVMTFLNKGAANFAAQYGALELSSLFGSPVALGVTLGDVDGDGDLDLITADEKRGKVVLGRNGLAPSIGPPMLNAFSPAAGPVGTSVQISGNDLSSTTHLLFNGVDATFLVNSNQQITAVVPAGASTGALRLTTVGGSVESTQPFVVTTGPVPSVPVTGTIPVRNALGVETTAPVEASFAGPITELSAHNMAVIGSQRRGRQMGIVTGGGTATLRTTPEPAFAPGERVTLILPATLTSTSGGAVQPQVVEFQTATAGTGEGVFDASDKANTASATAPSFVRVADLDNDGDLDLISSPVGAETGAVMLHFNEGNGTFSPATSSSLPAFVGTPGEVIPADVDGDGDFDLLVAENYSFTSLITRINVWLNNGQGRFTAGSSLIIPSTSVNALRVGDMDADGDLDIVFIMAFDTVYVALNNGSGYFSLTSSTIGPNSSQLDLLDFDKDGDLDVLVTSYNYPEKKLVIALNDGRGQLTAQSPVQITLPQNLQDLAVGDITGDDIADLIYISGISTQQPSELAFWPGLGNGQFGARSIAYATSAYARSVRLADVNADGKLDVVTLSSGGMSGYTPLPPAELQVLLGDGRGGLGLPTTQTLTAKGESALSPELGDVDGDGDLDIVVANTAANALQVHFNRGRPVPTLATFAPAQGPIGTQIILTGTNFTSIREVRFAGKETTQVQVLSPTQCAVVIPEGARTGLITVGTPSGTATSVSSFTVTVPAAVTEFTPARNAINVPVNSAVSLRFAQNMPLESAGNIIVQGELRQGRRTGIMSGAGSSERRFVPNVEFAPGERVQVTLPVSGTPATGVAQPQGYTFTAATSGPGRGNLRWASSTTDHYNQYNTVTGDFNEDGAPDIIIPNIFKNRLDVLLNDKQGTLTTQTMSVPAASIFTTQVSDLNGDGHLDLVLTEYVTRRNNRQIDRIVWQAGTGTGAFGPVQPLHTLSGSPSEIVIGDVNGDGLPDLMAVIGSPDSVFISLNKGNGNFQRQPDILAAPYTNMLRLGDYNNDGILDMFMVSNGSARLYRYQGVGNGTFVPLPPLLLNNRGQGIAIELGDIDADGNLDIITSSGAVYVYRGDGKGNLSAPQILEGTGRFDHLRLADFDADGDLDLLTGSRDAFKGVKLFYNDGTGQFKRYATAGDNTVPRSVTVADFNLDGSLDMVVTGDSIYNLGNSYPNKSGLFTYFNHPTGPSIISFSPTNGEAGTVVTLTGTGLGSVISVTVGGVAVPFIVQSDTQLTLTVGVDTPTGVIVVNSPHGAATSATSFRMPLPTIRNFTPYAGAVQRLITVTGSYFSGATGVRFNGVAAPGFRVLSPTELTVLVPTGATNGPLSITTPSGTTTSNTSFAFLPTATGLQPGRNAQNVPPSAPLTMEFSQPVGTFAANKLRIFSSQQQGKLTGMLTGVGTSSLRFAPTLAFKPGEQISVTLPTELLGMQGAISSKQVYQFRVATGGTGRGAFTGNQNLPSWGAVQMIRLGDMNGDGQLDIVTVDINRIGVSLSKGNNTFAPPIYTLLDNFYPALQLGDFDLDGDLDVVTLYNSGSLAVRLNDGTGMLSTGQTLYQVPVGIGYDEVAFEAGDIDGDGDLDVVTGSFNSSTITALLNDGTGNFRIDKQQKVNNYFTLIRLGDVDNDGDLDVVAVNEQAQAIGENKLVVCLNDGNGQFTGASNLTLDVFPTKLQLGDMDGDGNLDVVITGSTPRAAALDQYSVTTLRNDGTGRFAIGPRQLLTGRGATAYEIELGDVDADGDLDVLTAGIEVISPEQVIMLFLNDGKAALTGSKAVISNHSPACMALGDLDNDGDLDLAFDNDKIGLRFNDSAIPLSATPRNSGTSSITLYPNPAHQQFTLRLPVGLLTRAGTLVLVNNLGQTIHQQDLPAIPAGGDWVVKVPSATAGMYWIRLTIGDEQQTIGRIMLQ</sequence>
<name>A0A8T9SZ40_9BACT</name>
<keyword evidence="1" id="KW-0732">Signal</keyword>
<dbReference type="SUPFAM" id="SSF81296">
    <property type="entry name" value="E set domains"/>
    <property type="match status" value="4"/>
</dbReference>
<evidence type="ECO:0000256" key="1">
    <source>
        <dbReference type="ARBA" id="ARBA00022729"/>
    </source>
</evidence>
<evidence type="ECO:0000313" key="3">
    <source>
        <dbReference type="EMBL" id="UOR05096.1"/>
    </source>
</evidence>
<dbReference type="Proteomes" id="UP000829925">
    <property type="component" value="Chromosome"/>
</dbReference>
<keyword evidence="4" id="KW-1185">Reference proteome</keyword>
<dbReference type="Pfam" id="PF13205">
    <property type="entry name" value="Big_5"/>
    <property type="match status" value="3"/>
</dbReference>
<feature type="domain" description="IPT/TIG" evidence="2">
    <location>
        <begin position="1607"/>
        <end position="1685"/>
    </location>
</feature>
<organism evidence="3 4">
    <name type="scientific">Hymenobacter aerilatus</name>
    <dbReference type="NCBI Taxonomy" id="2932251"/>
    <lineage>
        <taxon>Bacteria</taxon>
        <taxon>Pseudomonadati</taxon>
        <taxon>Bacteroidota</taxon>
        <taxon>Cytophagia</taxon>
        <taxon>Cytophagales</taxon>
        <taxon>Hymenobacteraceae</taxon>
        <taxon>Hymenobacter</taxon>
    </lineage>
</organism>
<gene>
    <name evidence="3" type="ORF">MUN82_19430</name>
</gene>
<dbReference type="Gene3D" id="2.30.30.100">
    <property type="match status" value="1"/>
</dbReference>
<dbReference type="Gene3D" id="2.60.40.10">
    <property type="entry name" value="Immunoglobulins"/>
    <property type="match status" value="4"/>
</dbReference>
<feature type="domain" description="IPT/TIG" evidence="2">
    <location>
        <begin position="1686"/>
        <end position="1765"/>
    </location>
</feature>
<evidence type="ECO:0000259" key="2">
    <source>
        <dbReference type="SMART" id="SM00429"/>
    </source>
</evidence>
<dbReference type="KEGG" id="haei:MUN82_19430"/>
<dbReference type="InterPro" id="IPR014756">
    <property type="entry name" value="Ig_E-set"/>
</dbReference>
<dbReference type="Gene3D" id="2.130.10.130">
    <property type="entry name" value="Integrin alpha, N-terminal"/>
    <property type="match status" value="6"/>
</dbReference>
<dbReference type="InterPro" id="IPR013783">
    <property type="entry name" value="Ig-like_fold"/>
</dbReference>
<dbReference type="CDD" id="cd00102">
    <property type="entry name" value="IPT"/>
    <property type="match status" value="2"/>
</dbReference>
<feature type="domain" description="IPT/TIG" evidence="2">
    <location>
        <begin position="1059"/>
        <end position="1138"/>
    </location>
</feature>
<evidence type="ECO:0000313" key="4">
    <source>
        <dbReference type="Proteomes" id="UP000829925"/>
    </source>
</evidence>
<dbReference type="InterPro" id="IPR028994">
    <property type="entry name" value="Integrin_alpha_N"/>
</dbReference>
<dbReference type="InterPro" id="IPR002909">
    <property type="entry name" value="IPT_dom"/>
</dbReference>
<dbReference type="EMBL" id="CP095053">
    <property type="protein sequence ID" value="UOR05096.1"/>
    <property type="molecule type" value="Genomic_DNA"/>
</dbReference>
<dbReference type="PANTHER" id="PTHR46580">
    <property type="entry name" value="SENSOR KINASE-RELATED"/>
    <property type="match status" value="1"/>
</dbReference>